<dbReference type="EMBL" id="MU806126">
    <property type="protein sequence ID" value="KAJ3839466.1"/>
    <property type="molecule type" value="Genomic_DNA"/>
</dbReference>
<evidence type="ECO:0008006" key="3">
    <source>
        <dbReference type="Google" id="ProtNLM"/>
    </source>
</evidence>
<evidence type="ECO:0000313" key="2">
    <source>
        <dbReference type="Proteomes" id="UP001163846"/>
    </source>
</evidence>
<dbReference type="InterPro" id="IPR052670">
    <property type="entry name" value="UPF0654_domain"/>
</dbReference>
<evidence type="ECO:0000313" key="1">
    <source>
        <dbReference type="EMBL" id="KAJ3839466.1"/>
    </source>
</evidence>
<dbReference type="InterPro" id="IPR018824">
    <property type="entry name" value="Conidiation-specific_6"/>
</dbReference>
<dbReference type="PANTHER" id="PTHR36576">
    <property type="entry name" value="UPF0654 PROTEIN C11D3.01C-RELATED"/>
    <property type="match status" value="1"/>
</dbReference>
<dbReference type="GO" id="GO:0005737">
    <property type="term" value="C:cytoplasm"/>
    <property type="evidence" value="ECO:0007669"/>
    <property type="project" value="TreeGrafter"/>
</dbReference>
<accession>A0AA38PBC3</accession>
<keyword evidence="2" id="KW-1185">Reference proteome</keyword>
<dbReference type="PANTHER" id="PTHR36576:SF1">
    <property type="entry name" value="UPF0654 PROTEIN C11D3.01C-RELATED"/>
    <property type="match status" value="1"/>
</dbReference>
<dbReference type="AlphaFoldDB" id="A0AA38PBC3"/>
<name>A0AA38PBC3_9AGAR</name>
<proteinExistence type="predicted"/>
<organism evidence="1 2">
    <name type="scientific">Lentinula raphanica</name>
    <dbReference type="NCBI Taxonomy" id="153919"/>
    <lineage>
        <taxon>Eukaryota</taxon>
        <taxon>Fungi</taxon>
        <taxon>Dikarya</taxon>
        <taxon>Basidiomycota</taxon>
        <taxon>Agaricomycotina</taxon>
        <taxon>Agaricomycetes</taxon>
        <taxon>Agaricomycetidae</taxon>
        <taxon>Agaricales</taxon>
        <taxon>Marasmiineae</taxon>
        <taxon>Omphalotaceae</taxon>
        <taxon>Lentinula</taxon>
    </lineage>
</organism>
<sequence>MTHLHNTHIGTTSITSNTIMVSASEKHQHHVAGGLKAALHNPNVSEQAKDDALQRLERMGEVAGTEIIEGPSYDEETNRRLGGYKATLTNDRTSDEAKDHAREVLEAAGIEVNDGHSSSDEHAKRVLAGYKAAIHNPNVSQEAKIHAEQFLREHGESA</sequence>
<dbReference type="Proteomes" id="UP001163846">
    <property type="component" value="Unassembled WGS sequence"/>
</dbReference>
<comment type="caution">
    <text evidence="1">The sequence shown here is derived from an EMBL/GenBank/DDBJ whole genome shotgun (WGS) entry which is preliminary data.</text>
</comment>
<dbReference type="Pfam" id="PF10346">
    <property type="entry name" value="Con-6"/>
    <property type="match status" value="3"/>
</dbReference>
<protein>
    <recommendedName>
        <fullName evidence="3">Conidiation-specific protein 6</fullName>
    </recommendedName>
</protein>
<reference evidence="1" key="1">
    <citation type="submission" date="2022-08" db="EMBL/GenBank/DDBJ databases">
        <authorList>
            <consortium name="DOE Joint Genome Institute"/>
            <person name="Min B."/>
            <person name="Riley R."/>
            <person name="Sierra-Patev S."/>
            <person name="Naranjo-Ortiz M."/>
            <person name="Looney B."/>
            <person name="Konkel Z."/>
            <person name="Slot J.C."/>
            <person name="Sakamoto Y."/>
            <person name="Steenwyk J.L."/>
            <person name="Rokas A."/>
            <person name="Carro J."/>
            <person name="Camarero S."/>
            <person name="Ferreira P."/>
            <person name="Molpeceres G."/>
            <person name="Ruiz-Duenas F.J."/>
            <person name="Serrano A."/>
            <person name="Henrissat B."/>
            <person name="Drula E."/>
            <person name="Hughes K.W."/>
            <person name="Mata J.L."/>
            <person name="Ishikawa N.K."/>
            <person name="Vargas-Isla R."/>
            <person name="Ushijima S."/>
            <person name="Smith C.A."/>
            <person name="Ahrendt S."/>
            <person name="Andreopoulos W."/>
            <person name="He G."/>
            <person name="Labutti K."/>
            <person name="Lipzen A."/>
            <person name="Ng V."/>
            <person name="Sandor L."/>
            <person name="Barry K."/>
            <person name="Martinez A.T."/>
            <person name="Xiao Y."/>
            <person name="Gibbons J.G."/>
            <person name="Terashima K."/>
            <person name="Hibbett D.S."/>
            <person name="Grigoriev I.V."/>
        </authorList>
    </citation>
    <scope>NUCLEOTIDE SEQUENCE</scope>
    <source>
        <strain evidence="1">TFB9207</strain>
    </source>
</reference>
<gene>
    <name evidence="1" type="ORF">F5878DRAFT_616335</name>
</gene>